<name>A0A3A9JEN6_9PROT</name>
<organism evidence="2 5">
    <name type="scientific">Teichococcus wenyumeiae</name>
    <dbReference type="NCBI Taxonomy" id="2478470"/>
    <lineage>
        <taxon>Bacteria</taxon>
        <taxon>Pseudomonadati</taxon>
        <taxon>Pseudomonadota</taxon>
        <taxon>Alphaproteobacteria</taxon>
        <taxon>Acetobacterales</taxon>
        <taxon>Roseomonadaceae</taxon>
        <taxon>Roseomonas</taxon>
    </lineage>
</organism>
<proteinExistence type="predicted"/>
<protein>
    <submittedName>
        <fullName evidence="2">Uncharacterized protein</fullName>
    </submittedName>
</protein>
<keyword evidence="1" id="KW-0812">Transmembrane</keyword>
<accession>A0A3A9JEN6</accession>
<dbReference type="RefSeq" id="WP_120639423.1">
    <property type="nucleotide sequence ID" value="NZ_RAQU01000110.1"/>
</dbReference>
<evidence type="ECO:0000313" key="4">
    <source>
        <dbReference type="Proteomes" id="UP000274097"/>
    </source>
</evidence>
<reference evidence="2 5" key="1">
    <citation type="submission" date="2018-09" db="EMBL/GenBank/DDBJ databases">
        <title>Roseomonas sp. nov., isolated from feces of Tibetan antelopes in the Qinghai-Tibet plateau, China.</title>
        <authorList>
            <person name="Tian Z."/>
        </authorList>
    </citation>
    <scope>NUCLEOTIDE SEQUENCE [LARGE SCALE GENOMIC DNA]</scope>
    <source>
        <strain evidence="3 4">Z23</strain>
        <strain evidence="2 5">Z24</strain>
    </source>
</reference>
<evidence type="ECO:0000313" key="2">
    <source>
        <dbReference type="EMBL" id="RKK03015.1"/>
    </source>
</evidence>
<dbReference type="InParanoid" id="A0A3A9JEN6"/>
<comment type="caution">
    <text evidence="2">The sequence shown here is derived from an EMBL/GenBank/DDBJ whole genome shotgun (WGS) entry which is preliminary data.</text>
</comment>
<feature type="transmembrane region" description="Helical" evidence="1">
    <location>
        <begin position="7"/>
        <end position="33"/>
    </location>
</feature>
<dbReference type="EMBL" id="RAQU01000110">
    <property type="protein sequence ID" value="RKK03015.1"/>
    <property type="molecule type" value="Genomic_DNA"/>
</dbReference>
<keyword evidence="1" id="KW-1133">Transmembrane helix</keyword>
<dbReference type="AlphaFoldDB" id="A0A3A9JEN6"/>
<evidence type="ECO:0000313" key="5">
    <source>
        <dbReference type="Proteomes" id="UP000278036"/>
    </source>
</evidence>
<feature type="transmembrane region" description="Helical" evidence="1">
    <location>
        <begin position="39"/>
        <end position="57"/>
    </location>
</feature>
<keyword evidence="4" id="KW-1185">Reference proteome</keyword>
<keyword evidence="1" id="KW-0472">Membrane</keyword>
<sequence>MVTRAQLLILGLTAGVTGSLVGGLMLGIGLGLVVNSVHAGWILVLPAAPVSGLLGYWQAKRLARQAGLTG</sequence>
<evidence type="ECO:0000256" key="1">
    <source>
        <dbReference type="SAM" id="Phobius"/>
    </source>
</evidence>
<dbReference type="Proteomes" id="UP000278036">
    <property type="component" value="Unassembled WGS sequence"/>
</dbReference>
<dbReference type="EMBL" id="RFLX01000002">
    <property type="protein sequence ID" value="RMI26308.1"/>
    <property type="molecule type" value="Genomic_DNA"/>
</dbReference>
<evidence type="ECO:0000313" key="3">
    <source>
        <dbReference type="EMBL" id="RMI26308.1"/>
    </source>
</evidence>
<gene>
    <name evidence="2" type="ORF">D6Z83_16745</name>
    <name evidence="3" type="ORF">EBE87_03200</name>
</gene>
<dbReference type="Proteomes" id="UP000274097">
    <property type="component" value="Unassembled WGS sequence"/>
</dbReference>
<dbReference type="OrthoDB" id="7285377at2"/>